<dbReference type="Proteomes" id="UP000240509">
    <property type="component" value="Unassembled WGS sequence"/>
</dbReference>
<feature type="region of interest" description="Disordered" evidence="1">
    <location>
        <begin position="98"/>
        <end position="128"/>
    </location>
</feature>
<dbReference type="InterPro" id="IPR024775">
    <property type="entry name" value="DinB-like"/>
</dbReference>
<feature type="domain" description="DinB-like" evidence="2">
    <location>
        <begin position="23"/>
        <end position="151"/>
    </location>
</feature>
<reference evidence="3 4" key="1">
    <citation type="submission" date="2018-03" db="EMBL/GenBank/DDBJ databases">
        <title>Alkalicoccus saliphilus sp. nov., isolated from a mineral pool.</title>
        <authorList>
            <person name="Zhao B."/>
        </authorList>
    </citation>
    <scope>NUCLEOTIDE SEQUENCE [LARGE SCALE GENOMIC DNA]</scope>
    <source>
        <strain evidence="3 4">6AG</strain>
    </source>
</reference>
<organism evidence="3 4">
    <name type="scientific">Alkalicoccus saliphilus</name>
    <dbReference type="NCBI Taxonomy" id="200989"/>
    <lineage>
        <taxon>Bacteria</taxon>
        <taxon>Bacillati</taxon>
        <taxon>Bacillota</taxon>
        <taxon>Bacilli</taxon>
        <taxon>Bacillales</taxon>
        <taxon>Bacillaceae</taxon>
        <taxon>Alkalicoccus</taxon>
    </lineage>
</organism>
<dbReference type="OrthoDB" id="2374795at2"/>
<sequence>MGRVQDYQHSIKEKMNYFIEQGEKLDEELFSWKPSSEEWSIQEITAHVAEFPLYFTSELLGVVKDGQEKWGRGLDHPERLEAVNKAFDASQKELVKNVQSTSKEVEDRLGSLKDEDLDQEQEHRNPKFGNKSMEFLVEHFLVEHLDKHINQHQRVQSQYADQKQ</sequence>
<protein>
    <recommendedName>
        <fullName evidence="2">DinB-like domain-containing protein</fullName>
    </recommendedName>
</protein>
<feature type="compositionally biased region" description="Basic and acidic residues" evidence="1">
    <location>
        <begin position="103"/>
        <end position="125"/>
    </location>
</feature>
<dbReference type="InterPro" id="IPR034660">
    <property type="entry name" value="DinB/YfiT-like"/>
</dbReference>
<dbReference type="RefSeq" id="WP_107585741.1">
    <property type="nucleotide sequence ID" value="NZ_PZJJ01000026.1"/>
</dbReference>
<dbReference type="AlphaFoldDB" id="A0A2T4U3P0"/>
<dbReference type="Gene3D" id="1.20.120.450">
    <property type="entry name" value="dinb family like domain"/>
    <property type="match status" value="1"/>
</dbReference>
<evidence type="ECO:0000313" key="3">
    <source>
        <dbReference type="EMBL" id="PTL38006.1"/>
    </source>
</evidence>
<evidence type="ECO:0000313" key="4">
    <source>
        <dbReference type="Proteomes" id="UP000240509"/>
    </source>
</evidence>
<comment type="caution">
    <text evidence="3">The sequence shown here is derived from an EMBL/GenBank/DDBJ whole genome shotgun (WGS) entry which is preliminary data.</text>
</comment>
<evidence type="ECO:0000259" key="2">
    <source>
        <dbReference type="Pfam" id="PF12867"/>
    </source>
</evidence>
<keyword evidence="4" id="KW-1185">Reference proteome</keyword>
<name>A0A2T4U3P0_9BACI</name>
<dbReference type="EMBL" id="PZJJ01000026">
    <property type="protein sequence ID" value="PTL38006.1"/>
    <property type="molecule type" value="Genomic_DNA"/>
</dbReference>
<dbReference type="Pfam" id="PF12867">
    <property type="entry name" value="DinB_2"/>
    <property type="match status" value="1"/>
</dbReference>
<gene>
    <name evidence="3" type="ORF">C6Y45_13400</name>
</gene>
<dbReference type="SUPFAM" id="SSF109854">
    <property type="entry name" value="DinB/YfiT-like putative metalloenzymes"/>
    <property type="match status" value="1"/>
</dbReference>
<proteinExistence type="predicted"/>
<evidence type="ECO:0000256" key="1">
    <source>
        <dbReference type="SAM" id="MobiDB-lite"/>
    </source>
</evidence>
<accession>A0A2T4U3P0</accession>